<dbReference type="Proteomes" id="UP000828390">
    <property type="component" value="Unassembled WGS sequence"/>
</dbReference>
<dbReference type="Pfam" id="PF02434">
    <property type="entry name" value="Fringe"/>
    <property type="match status" value="2"/>
</dbReference>
<gene>
    <name evidence="11" type="ORF">DPMN_009185</name>
</gene>
<evidence type="ECO:0000256" key="1">
    <source>
        <dbReference type="ARBA" id="ARBA00004606"/>
    </source>
</evidence>
<keyword evidence="6" id="KW-0735">Signal-anchor</keyword>
<evidence type="ECO:0000256" key="6">
    <source>
        <dbReference type="ARBA" id="ARBA00022968"/>
    </source>
</evidence>
<keyword evidence="5" id="KW-0812">Transmembrane</keyword>
<evidence type="ECO:0000256" key="3">
    <source>
        <dbReference type="ARBA" id="ARBA00022676"/>
    </source>
</evidence>
<comment type="caution">
    <text evidence="11">The sequence shown here is derived from an EMBL/GenBank/DDBJ whole genome shotgun (WGS) entry which is preliminary data.</text>
</comment>
<dbReference type="InterPro" id="IPR003378">
    <property type="entry name" value="Fringe-like_glycosylTrfase"/>
</dbReference>
<dbReference type="PANTHER" id="PTHR10811">
    <property type="entry name" value="FRINGE-RELATED"/>
    <property type="match status" value="1"/>
</dbReference>
<dbReference type="FunFam" id="3.90.550.50:FF:000008">
    <property type="entry name" value="Beta-1,3-glucosyltransferase"/>
    <property type="match status" value="1"/>
</dbReference>
<keyword evidence="8" id="KW-0472">Membrane</keyword>
<name>A0A9D4RZW8_DREPO</name>
<feature type="domain" description="Fringe-like glycosyltransferase" evidence="10">
    <location>
        <begin position="240"/>
        <end position="442"/>
    </location>
</feature>
<keyword evidence="12" id="KW-1185">Reference proteome</keyword>
<evidence type="ECO:0000256" key="8">
    <source>
        <dbReference type="ARBA" id="ARBA00023136"/>
    </source>
</evidence>
<keyword evidence="7" id="KW-1133">Transmembrane helix</keyword>
<keyword evidence="3" id="KW-0328">Glycosyltransferase</keyword>
<sequence length="472" mass="53864">MVGYVDMITSVSLLFLYVLTSNFAFAKTFDTKLSDVIMVVVSQPNPYHAGRARELQLDLKDQIKGLGTNKPTVYLTHKKWPNKMGLWTIFPLLEKLQETSSVTKWVLVCEEETRVDLGKLQTFLQQYDPLEDWFIGHGLEDKEATIIHHFAPPNKLKFPDFAAGFILSFPLINRMLSRWPDEENFRADFTIDPKHELASYILMDDVKLTHAPELCLAEQGDHCVSYIKQKFPQCGEAIPDDDLFVAVKTCEKFHTERVPVVLDTWAKETGHIEFYSETADSSIPTIDLGVPNTERGHCGKTIALMKRAVTEEHIRDRKWLLVADDDTLINIPRLRQLLACYDASSPVALGERYGYQVAKGQGYEYITGGGGMVFSMPMVRRLVDQCTCPQNDSPDDMILGMCLRRLNIPITHVPYLHQARPDDYSDGFLSRHIPVSFHKHWNCDPRAVYRLLKSYDGVESRGDHSKQTHVEL</sequence>
<protein>
    <recommendedName>
        <fullName evidence="10">Fringe-like glycosyltransferase domain-containing protein</fullName>
    </recommendedName>
</protein>
<evidence type="ECO:0000256" key="9">
    <source>
        <dbReference type="ARBA" id="ARBA00037847"/>
    </source>
</evidence>
<dbReference type="AlphaFoldDB" id="A0A9D4RZW8"/>
<reference evidence="11" key="1">
    <citation type="journal article" date="2019" name="bioRxiv">
        <title>The Genome of the Zebra Mussel, Dreissena polymorpha: A Resource for Invasive Species Research.</title>
        <authorList>
            <person name="McCartney M.A."/>
            <person name="Auch B."/>
            <person name="Kono T."/>
            <person name="Mallez S."/>
            <person name="Zhang Y."/>
            <person name="Obille A."/>
            <person name="Becker A."/>
            <person name="Abrahante J.E."/>
            <person name="Garbe J."/>
            <person name="Badalamenti J.P."/>
            <person name="Herman A."/>
            <person name="Mangelson H."/>
            <person name="Liachko I."/>
            <person name="Sullivan S."/>
            <person name="Sone E.D."/>
            <person name="Koren S."/>
            <person name="Silverstein K.A.T."/>
            <person name="Beckman K.B."/>
            <person name="Gohl D.M."/>
        </authorList>
    </citation>
    <scope>NUCLEOTIDE SEQUENCE</scope>
    <source>
        <strain evidence="11">Duluth1</strain>
        <tissue evidence="11">Whole animal</tissue>
    </source>
</reference>
<comment type="subcellular location">
    <subcellularLocation>
        <location evidence="9">Endomembrane system</location>
        <topology evidence="9">Single-pass membrane protein</topology>
    </subcellularLocation>
    <subcellularLocation>
        <location evidence="1">Membrane</location>
        <topology evidence="1">Single-pass type II membrane protein</topology>
    </subcellularLocation>
</comment>
<organism evidence="11 12">
    <name type="scientific">Dreissena polymorpha</name>
    <name type="common">Zebra mussel</name>
    <name type="synonym">Mytilus polymorpha</name>
    <dbReference type="NCBI Taxonomy" id="45954"/>
    <lineage>
        <taxon>Eukaryota</taxon>
        <taxon>Metazoa</taxon>
        <taxon>Spiralia</taxon>
        <taxon>Lophotrochozoa</taxon>
        <taxon>Mollusca</taxon>
        <taxon>Bivalvia</taxon>
        <taxon>Autobranchia</taxon>
        <taxon>Heteroconchia</taxon>
        <taxon>Euheterodonta</taxon>
        <taxon>Imparidentia</taxon>
        <taxon>Neoheterodontei</taxon>
        <taxon>Myida</taxon>
        <taxon>Dreissenoidea</taxon>
        <taxon>Dreissenidae</taxon>
        <taxon>Dreissena</taxon>
    </lineage>
</organism>
<dbReference type="GO" id="GO:0016020">
    <property type="term" value="C:membrane"/>
    <property type="evidence" value="ECO:0007669"/>
    <property type="project" value="UniProtKB-SubCell"/>
</dbReference>
<feature type="domain" description="Fringe-like glycosyltransferase" evidence="10">
    <location>
        <begin position="99"/>
        <end position="186"/>
    </location>
</feature>
<keyword evidence="4" id="KW-0808">Transferase</keyword>
<dbReference type="Gene3D" id="3.90.550.50">
    <property type="match status" value="2"/>
</dbReference>
<dbReference type="GO" id="GO:0016757">
    <property type="term" value="F:glycosyltransferase activity"/>
    <property type="evidence" value="ECO:0007669"/>
    <property type="project" value="UniProtKB-KW"/>
</dbReference>
<reference evidence="11" key="2">
    <citation type="submission" date="2020-11" db="EMBL/GenBank/DDBJ databases">
        <authorList>
            <person name="McCartney M.A."/>
            <person name="Auch B."/>
            <person name="Kono T."/>
            <person name="Mallez S."/>
            <person name="Becker A."/>
            <person name="Gohl D.M."/>
            <person name="Silverstein K.A.T."/>
            <person name="Koren S."/>
            <person name="Bechman K.B."/>
            <person name="Herman A."/>
            <person name="Abrahante J.E."/>
            <person name="Garbe J."/>
        </authorList>
    </citation>
    <scope>NUCLEOTIDE SEQUENCE</scope>
    <source>
        <strain evidence="11">Duluth1</strain>
        <tissue evidence="11">Whole animal</tissue>
    </source>
</reference>
<comment type="similarity">
    <text evidence="2">Belongs to the glycosyltransferase 31 family.</text>
</comment>
<accession>A0A9D4RZW8</accession>
<dbReference type="EMBL" id="JAIWYP010000001">
    <property type="protein sequence ID" value="KAH3885193.1"/>
    <property type="molecule type" value="Genomic_DNA"/>
</dbReference>
<evidence type="ECO:0000313" key="12">
    <source>
        <dbReference type="Proteomes" id="UP000828390"/>
    </source>
</evidence>
<dbReference type="GO" id="GO:0012505">
    <property type="term" value="C:endomembrane system"/>
    <property type="evidence" value="ECO:0007669"/>
    <property type="project" value="UniProtKB-SubCell"/>
</dbReference>
<evidence type="ECO:0000256" key="5">
    <source>
        <dbReference type="ARBA" id="ARBA00022692"/>
    </source>
</evidence>
<evidence type="ECO:0000256" key="7">
    <source>
        <dbReference type="ARBA" id="ARBA00022989"/>
    </source>
</evidence>
<proteinExistence type="inferred from homology"/>
<evidence type="ECO:0000256" key="2">
    <source>
        <dbReference type="ARBA" id="ARBA00008661"/>
    </source>
</evidence>
<evidence type="ECO:0000256" key="4">
    <source>
        <dbReference type="ARBA" id="ARBA00022679"/>
    </source>
</evidence>
<evidence type="ECO:0000313" key="11">
    <source>
        <dbReference type="EMBL" id="KAH3885193.1"/>
    </source>
</evidence>
<evidence type="ECO:0000259" key="10">
    <source>
        <dbReference type="Pfam" id="PF02434"/>
    </source>
</evidence>